<feature type="non-terminal residue" evidence="1">
    <location>
        <position position="49"/>
    </location>
</feature>
<accession>A0A6I3T773</accession>
<protein>
    <submittedName>
        <fullName evidence="1">AraC family transcriptional regulator</fullName>
    </submittedName>
</protein>
<evidence type="ECO:0000313" key="2">
    <source>
        <dbReference type="Proteomes" id="UP000430634"/>
    </source>
</evidence>
<dbReference type="AlphaFoldDB" id="A0A6I3T773"/>
<dbReference type="EMBL" id="WNKZ01000082">
    <property type="protein sequence ID" value="MTV55397.1"/>
    <property type="molecule type" value="Genomic_DNA"/>
</dbReference>
<evidence type="ECO:0000313" key="1">
    <source>
        <dbReference type="EMBL" id="MTV55397.1"/>
    </source>
</evidence>
<name>A0A6I3T773_9BURK</name>
<organism evidence="1 2">
    <name type="scientific">Pseudoduganella buxea</name>
    <dbReference type="NCBI Taxonomy" id="1949069"/>
    <lineage>
        <taxon>Bacteria</taxon>
        <taxon>Pseudomonadati</taxon>
        <taxon>Pseudomonadota</taxon>
        <taxon>Betaproteobacteria</taxon>
        <taxon>Burkholderiales</taxon>
        <taxon>Oxalobacteraceae</taxon>
        <taxon>Telluria group</taxon>
        <taxon>Pseudoduganella</taxon>
    </lineage>
</organism>
<proteinExistence type="predicted"/>
<reference evidence="1 2" key="1">
    <citation type="submission" date="2019-11" db="EMBL/GenBank/DDBJ databases">
        <title>Type strains purchased from KCTC, JCM and DSMZ.</title>
        <authorList>
            <person name="Lu H."/>
        </authorList>
    </citation>
    <scope>NUCLEOTIDE SEQUENCE [LARGE SCALE GENOMIC DNA]</scope>
    <source>
        <strain evidence="1 2">KCTC 52429</strain>
    </source>
</reference>
<sequence>MIAWRLASDATIPAQLQPAQILDYARSRDAPDATLLRGTGLAAPMPAGP</sequence>
<gene>
    <name evidence="1" type="ORF">GM672_21975</name>
</gene>
<comment type="caution">
    <text evidence="1">The sequence shown here is derived from an EMBL/GenBank/DDBJ whole genome shotgun (WGS) entry which is preliminary data.</text>
</comment>
<dbReference type="Proteomes" id="UP000430634">
    <property type="component" value="Unassembled WGS sequence"/>
</dbReference>